<dbReference type="PROSITE" id="PS51257">
    <property type="entry name" value="PROKAR_LIPOPROTEIN"/>
    <property type="match status" value="1"/>
</dbReference>
<gene>
    <name evidence="6" type="ORF">ACFQZW_02555</name>
</gene>
<name>A0ABW2Z4T3_9FLAO</name>
<dbReference type="Proteomes" id="UP001597032">
    <property type="component" value="Unassembled WGS sequence"/>
</dbReference>
<evidence type="ECO:0000259" key="5">
    <source>
        <dbReference type="PROSITE" id="PS51352"/>
    </source>
</evidence>
<dbReference type="PANTHER" id="PTHR42852:SF6">
    <property type="entry name" value="THIOL:DISULFIDE INTERCHANGE PROTEIN DSBE"/>
    <property type="match status" value="1"/>
</dbReference>
<comment type="subcellular location">
    <subcellularLocation>
        <location evidence="1">Cell envelope</location>
    </subcellularLocation>
</comment>
<organism evidence="6 7">
    <name type="scientific">Lutibacter aestuarii</name>
    <dbReference type="NCBI Taxonomy" id="861111"/>
    <lineage>
        <taxon>Bacteria</taxon>
        <taxon>Pseudomonadati</taxon>
        <taxon>Bacteroidota</taxon>
        <taxon>Flavobacteriia</taxon>
        <taxon>Flavobacteriales</taxon>
        <taxon>Flavobacteriaceae</taxon>
        <taxon>Lutibacter</taxon>
    </lineage>
</organism>
<dbReference type="Pfam" id="PF08534">
    <property type="entry name" value="Redoxin"/>
    <property type="match status" value="1"/>
</dbReference>
<evidence type="ECO:0000256" key="1">
    <source>
        <dbReference type="ARBA" id="ARBA00004196"/>
    </source>
</evidence>
<dbReference type="InterPro" id="IPR036249">
    <property type="entry name" value="Thioredoxin-like_sf"/>
</dbReference>
<dbReference type="InterPro" id="IPR013740">
    <property type="entry name" value="Redoxin"/>
</dbReference>
<dbReference type="InterPro" id="IPR050553">
    <property type="entry name" value="Thioredoxin_ResA/DsbE_sf"/>
</dbReference>
<evidence type="ECO:0000313" key="6">
    <source>
        <dbReference type="EMBL" id="MFD0760954.1"/>
    </source>
</evidence>
<evidence type="ECO:0000256" key="3">
    <source>
        <dbReference type="ARBA" id="ARBA00023157"/>
    </source>
</evidence>
<evidence type="ECO:0000256" key="2">
    <source>
        <dbReference type="ARBA" id="ARBA00022748"/>
    </source>
</evidence>
<sequence length="457" mass="51779">MKKIWLLIAAVAIVSCKNEAPIKYAVLTGKITNKLPGEFTVNSMDRSFKETIEIAEDGSFVDTLTLKAGTYMLYDGKNATPVYLSEGFNVNVAYDANDFKNTLAFTGEGSEISNYLQAKSKTEKEIMGEGMGVYELEEDEYKAKFNEIKTALNNLLTSTEGISEEFKSKEQRNINYGYLKSINIYERYHAHFAKKPEFKVSEGFLAELDGMDYSNEEDFLFSSDYKNLVSSHYFKQASKLAEKDSIDADLAFLKTAAQIQGETIKNSLLFENAKYGITYTENLEEYYTAFINASTNEDNKKEITETYNKLKVVAKGQPSPKFENYENYAGGTTSLDDLKGKFVYVDVWATWCGPCKAEIPYLKEVEAKYHDKNIEFVSISIDKAADHDKWKTMVEEKELKGVQLFADNDWNSQFVKDYLIKGIPRFILIDTEGNIVSSNAPRPSSPKLISLFNELNI</sequence>
<keyword evidence="4" id="KW-0676">Redox-active center</keyword>
<keyword evidence="7" id="KW-1185">Reference proteome</keyword>
<dbReference type="Gene3D" id="3.40.30.10">
    <property type="entry name" value="Glutaredoxin"/>
    <property type="match status" value="1"/>
</dbReference>
<evidence type="ECO:0000313" key="7">
    <source>
        <dbReference type="Proteomes" id="UP001597032"/>
    </source>
</evidence>
<accession>A0ABW2Z4T3</accession>
<dbReference type="PROSITE" id="PS51352">
    <property type="entry name" value="THIOREDOXIN_2"/>
    <property type="match status" value="1"/>
</dbReference>
<feature type="domain" description="Thioredoxin" evidence="5">
    <location>
        <begin position="313"/>
        <end position="457"/>
    </location>
</feature>
<dbReference type="SUPFAM" id="SSF52833">
    <property type="entry name" value="Thioredoxin-like"/>
    <property type="match status" value="1"/>
</dbReference>
<reference evidence="7" key="1">
    <citation type="journal article" date="2019" name="Int. J. Syst. Evol. Microbiol.">
        <title>The Global Catalogue of Microorganisms (GCM) 10K type strain sequencing project: providing services to taxonomists for standard genome sequencing and annotation.</title>
        <authorList>
            <consortium name="The Broad Institute Genomics Platform"/>
            <consortium name="The Broad Institute Genome Sequencing Center for Infectious Disease"/>
            <person name="Wu L."/>
            <person name="Ma J."/>
        </authorList>
    </citation>
    <scope>NUCLEOTIDE SEQUENCE [LARGE SCALE GENOMIC DNA]</scope>
    <source>
        <strain evidence="7">CCUG 60022</strain>
    </source>
</reference>
<protein>
    <submittedName>
        <fullName evidence="6">TlpA family protein disulfide reductase</fullName>
    </submittedName>
</protein>
<dbReference type="CDD" id="cd02966">
    <property type="entry name" value="TlpA_like_family"/>
    <property type="match status" value="1"/>
</dbReference>
<proteinExistence type="predicted"/>
<evidence type="ECO:0000256" key="4">
    <source>
        <dbReference type="ARBA" id="ARBA00023284"/>
    </source>
</evidence>
<dbReference type="RefSeq" id="WP_298264564.1">
    <property type="nucleotide sequence ID" value="NZ_JBHTIC010000005.1"/>
</dbReference>
<dbReference type="PANTHER" id="PTHR42852">
    <property type="entry name" value="THIOL:DISULFIDE INTERCHANGE PROTEIN DSBE"/>
    <property type="match status" value="1"/>
</dbReference>
<keyword evidence="2" id="KW-0201">Cytochrome c-type biogenesis</keyword>
<comment type="caution">
    <text evidence="6">The sequence shown here is derived from an EMBL/GenBank/DDBJ whole genome shotgun (WGS) entry which is preliminary data.</text>
</comment>
<dbReference type="InterPro" id="IPR013766">
    <property type="entry name" value="Thioredoxin_domain"/>
</dbReference>
<dbReference type="EMBL" id="JBHTIC010000005">
    <property type="protein sequence ID" value="MFD0760954.1"/>
    <property type="molecule type" value="Genomic_DNA"/>
</dbReference>
<keyword evidence="3" id="KW-1015">Disulfide bond</keyword>